<comment type="caution">
    <text evidence="2">The sequence shown here is derived from an EMBL/GenBank/DDBJ whole genome shotgun (WGS) entry which is preliminary data.</text>
</comment>
<keyword evidence="3" id="KW-1185">Reference proteome</keyword>
<evidence type="ECO:0000313" key="3">
    <source>
        <dbReference type="Proteomes" id="UP000014978"/>
    </source>
</evidence>
<feature type="transmembrane region" description="Helical" evidence="1">
    <location>
        <begin position="168"/>
        <end position="189"/>
    </location>
</feature>
<dbReference type="HOGENOM" id="CLU_122985_0_0_1"/>
<accession>S7W824</accession>
<dbReference type="InParanoid" id="S7W824"/>
<dbReference type="EMBL" id="ATCN01000442">
    <property type="protein sequence ID" value="EPR79020.1"/>
    <property type="molecule type" value="Genomic_DNA"/>
</dbReference>
<evidence type="ECO:0000256" key="1">
    <source>
        <dbReference type="SAM" id="Phobius"/>
    </source>
</evidence>
<keyword evidence="1" id="KW-0472">Membrane</keyword>
<name>S7W824_SPRLO</name>
<dbReference type="Proteomes" id="UP000014978">
    <property type="component" value="Unassembled WGS sequence"/>
</dbReference>
<sequence>MLNRNESNFLIKLYRSIRLLTMIRIKKLPVLCLISFINIQVSNINVCAEEANVKDILIRIKDKNEVEIKDNGIINNLGYDAKLKYGKRTKFTINNLEYNGIRIANKNCNNYYGFSNLKLNGEGKLKGKYKNGDDVPENKIVKYDMLFYANVTIGNKIINTFIRIIPEIILHIIILLVILLKGNHIAYVFI</sequence>
<reference evidence="3" key="1">
    <citation type="journal article" date="2013" name="PLoS Genet.">
        <title>The genome of Spraguea lophii and the basis of host-microsporidian interactions.</title>
        <authorList>
            <person name="Campbell S.E."/>
            <person name="Williams T.A."/>
            <person name="Yousuf A."/>
            <person name="Soanes D.M."/>
            <person name="Paszkiewicz K.H."/>
            <person name="Williams B.A.P."/>
        </authorList>
    </citation>
    <scope>NUCLEOTIDE SEQUENCE [LARGE SCALE GENOMIC DNA]</scope>
    <source>
        <strain evidence="3">42_110</strain>
    </source>
</reference>
<dbReference type="AlphaFoldDB" id="S7W824"/>
<dbReference type="VEuPathDB" id="MicrosporidiaDB:SLOPH_926"/>
<organism evidence="2 3">
    <name type="scientific">Spraguea lophii (strain 42_110)</name>
    <name type="common">Microsporidian parasite</name>
    <dbReference type="NCBI Taxonomy" id="1358809"/>
    <lineage>
        <taxon>Eukaryota</taxon>
        <taxon>Fungi</taxon>
        <taxon>Fungi incertae sedis</taxon>
        <taxon>Microsporidia</taxon>
        <taxon>Spragueidae</taxon>
        <taxon>Spraguea</taxon>
    </lineage>
</organism>
<keyword evidence="1" id="KW-0812">Transmembrane</keyword>
<keyword evidence="1" id="KW-1133">Transmembrane helix</keyword>
<gene>
    <name evidence="2" type="ORF">SLOPH_926</name>
</gene>
<evidence type="ECO:0000313" key="2">
    <source>
        <dbReference type="EMBL" id="EPR79020.1"/>
    </source>
</evidence>
<proteinExistence type="predicted"/>
<protein>
    <submittedName>
        <fullName evidence="2">Uncharacterized protein</fullName>
    </submittedName>
</protein>